<dbReference type="AlphaFoldDB" id="A0AAE0YP55"/>
<sequence length="336" mass="37822">MLLTTSEDAPKTNKPVESWKLVSATDSTVVTESGDLGKGWGLKRSSNHMRIRRHWFTLAAESSGLERDTETLDLVLLCVRGFQIPFHHPQVTSNPAKNLNAFEWSNFHAETDIIKVGVPRGQHEGKQKIWVKGELNLLKSANHISSDERHSNCAPNKVIWDRKGYRYFRSQRLCPLWFYSPMVRPFTGRALCREAGHRSSGHCDSICPSFCGSRGSLGAGLTATDGGPSGSEKGIVGTEALTTDLNAALETGRRESAIHRRHVWRVSDSGVFWARPKAFPPPWDVWPDRLCRYEVPRLRSLSKLLLEYPETSKMRSRDLGKKMNFQAEARPSWVAV</sequence>
<proteinExistence type="predicted"/>
<keyword evidence="2" id="KW-1185">Reference proteome</keyword>
<accession>A0AAE0YP55</accession>
<evidence type="ECO:0000313" key="1">
    <source>
        <dbReference type="EMBL" id="KAK3753200.1"/>
    </source>
</evidence>
<name>A0AAE0YP55_9GAST</name>
<protein>
    <submittedName>
        <fullName evidence="1">Uncharacterized protein</fullName>
    </submittedName>
</protein>
<reference evidence="1" key="1">
    <citation type="journal article" date="2023" name="G3 (Bethesda)">
        <title>A reference genome for the long-term kleptoplast-retaining sea slug Elysia crispata morphotype clarki.</title>
        <authorList>
            <person name="Eastman K.E."/>
            <person name="Pendleton A.L."/>
            <person name="Shaikh M.A."/>
            <person name="Suttiyut T."/>
            <person name="Ogas R."/>
            <person name="Tomko P."/>
            <person name="Gavelis G."/>
            <person name="Widhalm J.R."/>
            <person name="Wisecaver J.H."/>
        </authorList>
    </citation>
    <scope>NUCLEOTIDE SEQUENCE</scope>
    <source>
        <strain evidence="1">ECLA1</strain>
    </source>
</reference>
<dbReference type="Proteomes" id="UP001283361">
    <property type="component" value="Unassembled WGS sequence"/>
</dbReference>
<comment type="caution">
    <text evidence="1">The sequence shown here is derived from an EMBL/GenBank/DDBJ whole genome shotgun (WGS) entry which is preliminary data.</text>
</comment>
<gene>
    <name evidence="1" type="ORF">RRG08_024474</name>
</gene>
<organism evidence="1 2">
    <name type="scientific">Elysia crispata</name>
    <name type="common">lettuce slug</name>
    <dbReference type="NCBI Taxonomy" id="231223"/>
    <lineage>
        <taxon>Eukaryota</taxon>
        <taxon>Metazoa</taxon>
        <taxon>Spiralia</taxon>
        <taxon>Lophotrochozoa</taxon>
        <taxon>Mollusca</taxon>
        <taxon>Gastropoda</taxon>
        <taxon>Heterobranchia</taxon>
        <taxon>Euthyneura</taxon>
        <taxon>Panpulmonata</taxon>
        <taxon>Sacoglossa</taxon>
        <taxon>Placobranchoidea</taxon>
        <taxon>Plakobranchidae</taxon>
        <taxon>Elysia</taxon>
    </lineage>
</organism>
<dbReference type="EMBL" id="JAWDGP010005718">
    <property type="protein sequence ID" value="KAK3753200.1"/>
    <property type="molecule type" value="Genomic_DNA"/>
</dbReference>
<evidence type="ECO:0000313" key="2">
    <source>
        <dbReference type="Proteomes" id="UP001283361"/>
    </source>
</evidence>